<dbReference type="GO" id="GO:0005524">
    <property type="term" value="F:ATP binding"/>
    <property type="evidence" value="ECO:0007669"/>
    <property type="project" value="UniProtKB-KW"/>
</dbReference>
<evidence type="ECO:0000256" key="6">
    <source>
        <dbReference type="SAM" id="MobiDB-lite"/>
    </source>
</evidence>
<dbReference type="Gene3D" id="1.10.510.10">
    <property type="entry name" value="Transferase(Phosphotransferase) domain 1"/>
    <property type="match status" value="1"/>
</dbReference>
<keyword evidence="9" id="KW-1185">Reference proteome</keyword>
<reference evidence="8 9" key="1">
    <citation type="submission" date="2016-06" db="EMBL/GenBank/DDBJ databases">
        <title>Evolution of pathogenesis and genome organization in the Tremellales.</title>
        <authorList>
            <person name="Cuomo C."/>
            <person name="Litvintseva A."/>
            <person name="Heitman J."/>
            <person name="Chen Y."/>
            <person name="Sun S."/>
            <person name="Springer D."/>
            <person name="Dromer F."/>
            <person name="Young S."/>
            <person name="Zeng Q."/>
            <person name="Chapman S."/>
            <person name="Gujja S."/>
            <person name="Saif S."/>
            <person name="Birren B."/>
        </authorList>
    </citation>
    <scope>NUCLEOTIDE SEQUENCE [LARGE SCALE GENOMIC DNA]</scope>
    <source>
        <strain evidence="8 9">CBS 7118</strain>
    </source>
</reference>
<dbReference type="Pfam" id="PF00069">
    <property type="entry name" value="Pkinase"/>
    <property type="match status" value="1"/>
</dbReference>
<dbReference type="GO" id="GO:0008024">
    <property type="term" value="C:cyclin/CDK positive transcription elongation factor complex"/>
    <property type="evidence" value="ECO:0007669"/>
    <property type="project" value="TreeGrafter"/>
</dbReference>
<dbReference type="GeneID" id="30193955"/>
<keyword evidence="2" id="KW-0808">Transferase</keyword>
<protein>
    <submittedName>
        <fullName evidence="8">CMGC/CDK protein kinase</fullName>
    </submittedName>
</protein>
<dbReference type="GO" id="GO:0030332">
    <property type="term" value="F:cyclin binding"/>
    <property type="evidence" value="ECO:0007669"/>
    <property type="project" value="TreeGrafter"/>
</dbReference>
<proteinExistence type="predicted"/>
<feature type="region of interest" description="Disordered" evidence="6">
    <location>
        <begin position="1"/>
        <end position="60"/>
    </location>
</feature>
<dbReference type="InterPro" id="IPR050108">
    <property type="entry name" value="CDK"/>
</dbReference>
<evidence type="ECO:0000256" key="3">
    <source>
        <dbReference type="ARBA" id="ARBA00022741"/>
    </source>
</evidence>
<feature type="region of interest" description="Disordered" evidence="6">
    <location>
        <begin position="261"/>
        <end position="291"/>
    </location>
</feature>
<dbReference type="PROSITE" id="PS50011">
    <property type="entry name" value="PROTEIN_KINASE_DOM"/>
    <property type="match status" value="1"/>
</dbReference>
<comment type="caution">
    <text evidence="8">The sequence shown here is derived from an EMBL/GenBank/DDBJ whole genome shotgun (WGS) entry which is preliminary data.</text>
</comment>
<dbReference type="InterPro" id="IPR011009">
    <property type="entry name" value="Kinase-like_dom_sf"/>
</dbReference>
<dbReference type="OrthoDB" id="413582at2759"/>
<keyword evidence="1" id="KW-0723">Serine/threonine-protein kinase</keyword>
<keyword evidence="3" id="KW-0547">Nucleotide-binding</keyword>
<dbReference type="GO" id="GO:0032968">
    <property type="term" value="P:positive regulation of transcription elongation by RNA polymerase II"/>
    <property type="evidence" value="ECO:0007669"/>
    <property type="project" value="TreeGrafter"/>
</dbReference>
<evidence type="ECO:0000313" key="8">
    <source>
        <dbReference type="EMBL" id="ODN95346.1"/>
    </source>
</evidence>
<evidence type="ECO:0000256" key="1">
    <source>
        <dbReference type="ARBA" id="ARBA00022527"/>
    </source>
</evidence>
<evidence type="ECO:0000256" key="5">
    <source>
        <dbReference type="ARBA" id="ARBA00022840"/>
    </source>
</evidence>
<dbReference type="Proteomes" id="UP000094819">
    <property type="component" value="Unassembled WGS sequence"/>
</dbReference>
<feature type="compositionally biased region" description="Acidic residues" evidence="6">
    <location>
        <begin position="262"/>
        <end position="279"/>
    </location>
</feature>
<dbReference type="AlphaFoldDB" id="A0A1E3J5G1"/>
<dbReference type="PANTHER" id="PTHR24056">
    <property type="entry name" value="CELL DIVISION PROTEIN KINASE"/>
    <property type="match status" value="1"/>
</dbReference>
<dbReference type="GO" id="GO:0008353">
    <property type="term" value="F:RNA polymerase II CTD heptapeptide repeat kinase activity"/>
    <property type="evidence" value="ECO:0007669"/>
    <property type="project" value="TreeGrafter"/>
</dbReference>
<gene>
    <name evidence="8" type="ORF">L198_04742</name>
</gene>
<evidence type="ECO:0000256" key="4">
    <source>
        <dbReference type="ARBA" id="ARBA00022777"/>
    </source>
</evidence>
<dbReference type="RefSeq" id="XP_019031326.1">
    <property type="nucleotide sequence ID" value="XM_019176851.1"/>
</dbReference>
<organism evidence="8 9">
    <name type="scientific">Cryptococcus wingfieldii CBS 7118</name>
    <dbReference type="NCBI Taxonomy" id="1295528"/>
    <lineage>
        <taxon>Eukaryota</taxon>
        <taxon>Fungi</taxon>
        <taxon>Dikarya</taxon>
        <taxon>Basidiomycota</taxon>
        <taxon>Agaricomycotina</taxon>
        <taxon>Tremellomycetes</taxon>
        <taxon>Tremellales</taxon>
        <taxon>Cryptococcaceae</taxon>
        <taxon>Cryptococcus</taxon>
    </lineage>
</organism>
<evidence type="ECO:0000256" key="2">
    <source>
        <dbReference type="ARBA" id="ARBA00022679"/>
    </source>
</evidence>
<name>A0A1E3J5G1_9TREE</name>
<sequence>MDDNNQPRKSTIIGQGRHGSVIAQPTAQQLSSKDKEPIRSGSQGQDHQSGSSGGRPGWYAVKVVSAPPNGRSRHMAPHDILKEAKILQRLHHPSIAKVLAYEYDTSLLDHKLYMPLYVCSLSSLFADPSFTFISSRRSVPASLSYQLLSALSFLHSKQIAHRDINPSNLVLDIHGNLKLIDFGTTWVPSRLYQEYDLGHEDDPEETEEAMYPVVGSGAYRAPELLFSPLRYDPYAVDMWAAGCIIAHFFRPFSHSYPAAVGEENEEVGEDSEEDYDPLDDERPSSPAGSGVRQPLFDARFGALGLAASIFRIRGTPTEDTWPTFRDLPDAEKIEFPLSSPQDLAVDLLSDIESLGEAETEALVDVLEGVLALDPGKRLKAEQALGSEWFRLATTRWEEGHLQAGEKMEWYDGPCVDWVSRSKLIM</sequence>
<dbReference type="PANTHER" id="PTHR24056:SF546">
    <property type="entry name" value="CYCLIN-DEPENDENT KINASE 12"/>
    <property type="match status" value="1"/>
</dbReference>
<dbReference type="Gene3D" id="3.30.200.20">
    <property type="entry name" value="Phosphorylase Kinase, domain 1"/>
    <property type="match status" value="1"/>
</dbReference>
<evidence type="ECO:0000259" key="7">
    <source>
        <dbReference type="PROSITE" id="PS50011"/>
    </source>
</evidence>
<keyword evidence="5" id="KW-0067">ATP-binding</keyword>
<evidence type="ECO:0000313" key="9">
    <source>
        <dbReference type="Proteomes" id="UP000094819"/>
    </source>
</evidence>
<dbReference type="InterPro" id="IPR000719">
    <property type="entry name" value="Prot_kinase_dom"/>
</dbReference>
<keyword evidence="4 8" id="KW-0418">Kinase</keyword>
<feature type="domain" description="Protein kinase" evidence="7">
    <location>
        <begin position="7"/>
        <end position="389"/>
    </location>
</feature>
<accession>A0A1E3J5G1</accession>
<feature type="compositionally biased region" description="Low complexity" evidence="6">
    <location>
        <begin position="40"/>
        <end position="50"/>
    </location>
</feature>
<dbReference type="SMART" id="SM00220">
    <property type="entry name" value="S_TKc"/>
    <property type="match status" value="1"/>
</dbReference>
<dbReference type="EMBL" id="AWGH01000013">
    <property type="protein sequence ID" value="ODN95346.1"/>
    <property type="molecule type" value="Genomic_DNA"/>
</dbReference>
<dbReference type="SUPFAM" id="SSF56112">
    <property type="entry name" value="Protein kinase-like (PK-like)"/>
    <property type="match status" value="1"/>
</dbReference>